<dbReference type="InterPro" id="IPR035937">
    <property type="entry name" value="FPG_N"/>
</dbReference>
<keyword evidence="6" id="KW-0227">DNA damage</keyword>
<keyword evidence="7 16" id="KW-0863">Zinc-finger</keyword>
<accession>A0A1F4T9N2</accession>
<evidence type="ECO:0000256" key="12">
    <source>
        <dbReference type="ARBA" id="ARBA00023239"/>
    </source>
</evidence>
<dbReference type="GO" id="GO:0003690">
    <property type="term" value="F:double-stranded DNA binding"/>
    <property type="evidence" value="ECO:0007669"/>
    <property type="project" value="UniProtKB-ARBA"/>
</dbReference>
<evidence type="ECO:0000256" key="5">
    <source>
        <dbReference type="ARBA" id="ARBA00022723"/>
    </source>
</evidence>
<comment type="cofactor">
    <cofactor evidence="2">
        <name>Zn(2+)</name>
        <dbReference type="ChEBI" id="CHEBI:29105"/>
    </cofactor>
</comment>
<keyword evidence="12" id="KW-0456">Lyase</keyword>
<sequence length="288" mass="32978">MPELPEVETIRRGLSKNIVGKTIAAFASDTPKMLNHPQAFYRRALAGKKILRVGRRAKMLIFELSQENNLLFHLKMTGQLVYQGRNKCIIGGHPIKEGFQCAQNRFTHGEFVFSDKTHLFFNDVRKFGWIRLYSHRQLSDYLDSLGLGPEPLEKEFSLGWLKRALARRPKAKLKPWLMDPKNVVGIGNIYSDEICFYAKVRPDRRLRDLTEKEIAAIYRGTKIILKEAIKYEGTSISDYVNAAGEAGAYTKKLKVYQRYGKNCFKCRGQVAKIRLGGRTGSFCPHCQK</sequence>
<dbReference type="InterPro" id="IPR020629">
    <property type="entry name" value="FPG_Glyclase"/>
</dbReference>
<dbReference type="FunFam" id="1.10.8.50:FF:000003">
    <property type="entry name" value="Formamidopyrimidine-DNA glycosylase"/>
    <property type="match status" value="1"/>
</dbReference>
<dbReference type="PANTHER" id="PTHR22993:SF9">
    <property type="entry name" value="FORMAMIDOPYRIMIDINE-DNA GLYCOSYLASE"/>
    <property type="match status" value="1"/>
</dbReference>
<dbReference type="EMBL" id="MEUF01000092">
    <property type="protein sequence ID" value="OGC29428.1"/>
    <property type="molecule type" value="Genomic_DNA"/>
</dbReference>
<comment type="catalytic activity">
    <reaction evidence="1">
        <text>Hydrolysis of DNA containing ring-opened 7-methylguanine residues, releasing 2,6-diamino-4-hydroxy-5-(N-methyl)formamidopyrimidine.</text>
        <dbReference type="EC" id="3.2.2.23"/>
    </reaction>
</comment>
<dbReference type="NCBIfam" id="TIGR00577">
    <property type="entry name" value="fpg"/>
    <property type="match status" value="1"/>
</dbReference>
<dbReference type="InterPro" id="IPR000214">
    <property type="entry name" value="Znf_DNA_glyclase/AP_lyase"/>
</dbReference>
<evidence type="ECO:0000256" key="13">
    <source>
        <dbReference type="ARBA" id="ARBA00023268"/>
    </source>
</evidence>
<evidence type="ECO:0000256" key="1">
    <source>
        <dbReference type="ARBA" id="ARBA00001668"/>
    </source>
</evidence>
<comment type="catalytic activity">
    <reaction evidence="15">
        <text>2'-deoxyribonucleotide-(2'-deoxyribose 5'-phosphate)-2'-deoxyribonucleotide-DNA = a 3'-end 2'-deoxyribonucleotide-(2,3-dehydro-2,3-deoxyribose 5'-phosphate)-DNA + a 5'-end 5'-phospho-2'-deoxyribonucleoside-DNA + H(+)</text>
        <dbReference type="Rhea" id="RHEA:66592"/>
        <dbReference type="Rhea" id="RHEA-COMP:13180"/>
        <dbReference type="Rhea" id="RHEA-COMP:16897"/>
        <dbReference type="Rhea" id="RHEA-COMP:17067"/>
        <dbReference type="ChEBI" id="CHEBI:15378"/>
        <dbReference type="ChEBI" id="CHEBI:136412"/>
        <dbReference type="ChEBI" id="CHEBI:157695"/>
        <dbReference type="ChEBI" id="CHEBI:167181"/>
        <dbReference type="EC" id="4.2.99.18"/>
    </reaction>
</comment>
<keyword evidence="8" id="KW-0378">Hydrolase</keyword>
<evidence type="ECO:0000313" key="19">
    <source>
        <dbReference type="EMBL" id="OGC29428.1"/>
    </source>
</evidence>
<keyword evidence="14" id="KW-0326">Glycosidase</keyword>
<dbReference type="CDD" id="cd08966">
    <property type="entry name" value="EcFpg-like_N"/>
    <property type="match status" value="1"/>
</dbReference>
<evidence type="ECO:0000256" key="16">
    <source>
        <dbReference type="PROSITE-ProRule" id="PRU00391"/>
    </source>
</evidence>
<name>A0A1F4T9N2_UNCSA</name>
<reference evidence="19 20" key="1">
    <citation type="journal article" date="2016" name="Nat. Commun.">
        <title>Thousands of microbial genomes shed light on interconnected biogeochemical processes in an aquifer system.</title>
        <authorList>
            <person name="Anantharaman K."/>
            <person name="Brown C.T."/>
            <person name="Hug L.A."/>
            <person name="Sharon I."/>
            <person name="Castelle C.J."/>
            <person name="Probst A.J."/>
            <person name="Thomas B.C."/>
            <person name="Singh A."/>
            <person name="Wilkins M.J."/>
            <person name="Karaoz U."/>
            <person name="Brodie E.L."/>
            <person name="Williams K.H."/>
            <person name="Hubbard S.S."/>
            <person name="Banfield J.F."/>
        </authorList>
    </citation>
    <scope>NUCLEOTIDE SEQUENCE [LARGE SCALE GENOMIC DNA]</scope>
</reference>
<organism evidence="19 20">
    <name type="scientific">candidate division WOR-1 bacterium RIFOXYB2_FULL_48_7</name>
    <dbReference type="NCBI Taxonomy" id="1802583"/>
    <lineage>
        <taxon>Bacteria</taxon>
        <taxon>Bacillati</taxon>
        <taxon>Saganbacteria</taxon>
    </lineage>
</organism>
<dbReference type="SMART" id="SM01232">
    <property type="entry name" value="H2TH"/>
    <property type="match status" value="1"/>
</dbReference>
<evidence type="ECO:0000256" key="8">
    <source>
        <dbReference type="ARBA" id="ARBA00022801"/>
    </source>
</evidence>
<evidence type="ECO:0000256" key="9">
    <source>
        <dbReference type="ARBA" id="ARBA00022833"/>
    </source>
</evidence>
<keyword evidence="9" id="KW-0862">Zinc</keyword>
<dbReference type="SUPFAM" id="SSF57716">
    <property type="entry name" value="Glucocorticoid receptor-like (DNA-binding domain)"/>
    <property type="match status" value="1"/>
</dbReference>
<evidence type="ECO:0000256" key="6">
    <source>
        <dbReference type="ARBA" id="ARBA00022763"/>
    </source>
</evidence>
<comment type="caution">
    <text evidence="19">The sequence shown here is derived from an EMBL/GenBank/DDBJ whole genome shotgun (WGS) entry which is preliminary data.</text>
</comment>
<evidence type="ECO:0000256" key="14">
    <source>
        <dbReference type="ARBA" id="ARBA00023295"/>
    </source>
</evidence>
<dbReference type="InterPro" id="IPR012319">
    <property type="entry name" value="FPG_cat"/>
</dbReference>
<keyword evidence="11" id="KW-0234">DNA repair</keyword>
<dbReference type="AlphaFoldDB" id="A0A1F4T9N2"/>
<dbReference type="PROSITE" id="PS51068">
    <property type="entry name" value="FPG_CAT"/>
    <property type="match status" value="1"/>
</dbReference>
<evidence type="ECO:0000313" key="20">
    <source>
        <dbReference type="Proteomes" id="UP000178951"/>
    </source>
</evidence>
<evidence type="ECO:0000259" key="17">
    <source>
        <dbReference type="PROSITE" id="PS51066"/>
    </source>
</evidence>
<dbReference type="GO" id="GO:0006284">
    <property type="term" value="P:base-excision repair"/>
    <property type="evidence" value="ECO:0007669"/>
    <property type="project" value="InterPro"/>
</dbReference>
<evidence type="ECO:0000256" key="11">
    <source>
        <dbReference type="ARBA" id="ARBA00023204"/>
    </source>
</evidence>
<dbReference type="PROSITE" id="PS51066">
    <property type="entry name" value="ZF_FPG_2"/>
    <property type="match status" value="1"/>
</dbReference>
<feature type="domain" description="FPG-type" evidence="17">
    <location>
        <begin position="254"/>
        <end position="288"/>
    </location>
</feature>
<evidence type="ECO:0000259" key="18">
    <source>
        <dbReference type="PROSITE" id="PS51068"/>
    </source>
</evidence>
<keyword evidence="13" id="KW-0511">Multifunctional enzyme</keyword>
<dbReference type="Gene3D" id="1.10.8.50">
    <property type="match status" value="1"/>
</dbReference>
<dbReference type="GO" id="GO:0034039">
    <property type="term" value="F:8-oxo-7,8-dihydroguanine DNA N-glycosylase activity"/>
    <property type="evidence" value="ECO:0007669"/>
    <property type="project" value="TreeGrafter"/>
</dbReference>
<dbReference type="GO" id="GO:0140078">
    <property type="term" value="F:class I DNA-(apurinic or apyrimidinic site) endonuclease activity"/>
    <property type="evidence" value="ECO:0007669"/>
    <property type="project" value="UniProtKB-EC"/>
</dbReference>
<evidence type="ECO:0000256" key="7">
    <source>
        <dbReference type="ARBA" id="ARBA00022771"/>
    </source>
</evidence>
<dbReference type="Pfam" id="PF06831">
    <property type="entry name" value="H2TH"/>
    <property type="match status" value="1"/>
</dbReference>
<dbReference type="InterPro" id="IPR010979">
    <property type="entry name" value="Ribosomal_uS13-like_H2TH"/>
</dbReference>
<dbReference type="STRING" id="1802583.A2311_05890"/>
<dbReference type="Proteomes" id="UP000178951">
    <property type="component" value="Unassembled WGS sequence"/>
</dbReference>
<evidence type="ECO:0000256" key="3">
    <source>
        <dbReference type="ARBA" id="ARBA00009409"/>
    </source>
</evidence>
<comment type="subunit">
    <text evidence="4">Monomer.</text>
</comment>
<dbReference type="NCBIfam" id="NF002211">
    <property type="entry name" value="PRK01103.1"/>
    <property type="match status" value="1"/>
</dbReference>
<dbReference type="PANTHER" id="PTHR22993">
    <property type="entry name" value="FORMAMIDOPYRIMIDINE-DNA GLYCOSYLASE"/>
    <property type="match status" value="1"/>
</dbReference>
<comment type="similarity">
    <text evidence="3">Belongs to the FPG family.</text>
</comment>
<dbReference type="Gene3D" id="3.20.190.10">
    <property type="entry name" value="MutM-like, N-terminal"/>
    <property type="match status" value="1"/>
</dbReference>
<dbReference type="SUPFAM" id="SSF81624">
    <property type="entry name" value="N-terminal domain of MutM-like DNA repair proteins"/>
    <property type="match status" value="1"/>
</dbReference>
<evidence type="ECO:0000256" key="4">
    <source>
        <dbReference type="ARBA" id="ARBA00011245"/>
    </source>
</evidence>
<dbReference type="SUPFAM" id="SSF46946">
    <property type="entry name" value="S13-like H2TH domain"/>
    <property type="match status" value="1"/>
</dbReference>
<evidence type="ECO:0000256" key="10">
    <source>
        <dbReference type="ARBA" id="ARBA00023125"/>
    </source>
</evidence>
<dbReference type="GO" id="GO:0008270">
    <property type="term" value="F:zinc ion binding"/>
    <property type="evidence" value="ECO:0007669"/>
    <property type="project" value="UniProtKB-KW"/>
</dbReference>
<protein>
    <submittedName>
        <fullName evidence="19">DNA-formamidopyrimidine glycosylase</fullName>
    </submittedName>
</protein>
<dbReference type="InterPro" id="IPR015886">
    <property type="entry name" value="H2TH_FPG"/>
</dbReference>
<dbReference type="SMART" id="SM00898">
    <property type="entry name" value="Fapy_DNA_glyco"/>
    <property type="match status" value="1"/>
</dbReference>
<feature type="domain" description="Formamidopyrimidine-DNA glycosylase catalytic" evidence="18">
    <location>
        <begin position="2"/>
        <end position="128"/>
    </location>
</feature>
<evidence type="ECO:0000256" key="15">
    <source>
        <dbReference type="ARBA" id="ARBA00044632"/>
    </source>
</evidence>
<dbReference type="GO" id="GO:0003684">
    <property type="term" value="F:damaged DNA binding"/>
    <property type="evidence" value="ECO:0007669"/>
    <property type="project" value="InterPro"/>
</dbReference>
<keyword evidence="10" id="KW-0238">DNA-binding</keyword>
<proteinExistence type="inferred from homology"/>
<dbReference type="Pfam" id="PF01149">
    <property type="entry name" value="Fapy_DNA_glyco"/>
    <property type="match status" value="1"/>
</dbReference>
<keyword evidence="5" id="KW-0479">Metal-binding</keyword>
<gene>
    <name evidence="19" type="ORF">A2311_05890</name>
</gene>
<evidence type="ECO:0000256" key="2">
    <source>
        <dbReference type="ARBA" id="ARBA00001947"/>
    </source>
</evidence>